<dbReference type="InterPro" id="IPR051089">
    <property type="entry name" value="prtT"/>
</dbReference>
<dbReference type="AlphaFoldDB" id="A0A1V6QEJ0"/>
<dbReference type="EMBL" id="MDYN01000006">
    <property type="protein sequence ID" value="OQD87286.1"/>
    <property type="molecule type" value="Genomic_DNA"/>
</dbReference>
<dbReference type="GO" id="GO:0008270">
    <property type="term" value="F:zinc ion binding"/>
    <property type="evidence" value="ECO:0007669"/>
    <property type="project" value="InterPro"/>
</dbReference>
<dbReference type="GO" id="GO:0005634">
    <property type="term" value="C:nucleus"/>
    <property type="evidence" value="ECO:0007669"/>
    <property type="project" value="UniProtKB-SubCell"/>
</dbReference>
<evidence type="ECO:0000313" key="7">
    <source>
        <dbReference type="EMBL" id="OQD87286.1"/>
    </source>
</evidence>
<dbReference type="GO" id="GO:0000981">
    <property type="term" value="F:DNA-binding transcription factor activity, RNA polymerase II-specific"/>
    <property type="evidence" value="ECO:0007669"/>
    <property type="project" value="InterPro"/>
</dbReference>
<dbReference type="PANTHER" id="PTHR31845:SF32">
    <property type="entry name" value="MISCELLANEOUS ZN(II)2CYS6 TRANSCRIPTION FACTOR (EUROFUNG)-RELATED"/>
    <property type="match status" value="1"/>
</dbReference>
<dbReference type="PANTHER" id="PTHR31845">
    <property type="entry name" value="FINGER DOMAIN PROTEIN, PUTATIVE-RELATED"/>
    <property type="match status" value="1"/>
</dbReference>
<evidence type="ECO:0000256" key="3">
    <source>
        <dbReference type="ARBA" id="ARBA00023125"/>
    </source>
</evidence>
<accession>A0A1V6QEJ0</accession>
<dbReference type="Proteomes" id="UP000191672">
    <property type="component" value="Unassembled WGS sequence"/>
</dbReference>
<dbReference type="GO" id="GO:0000976">
    <property type="term" value="F:transcription cis-regulatory region binding"/>
    <property type="evidence" value="ECO:0007669"/>
    <property type="project" value="TreeGrafter"/>
</dbReference>
<organism evidence="7 8">
    <name type="scientific">Penicillium antarcticum</name>
    <dbReference type="NCBI Taxonomy" id="416450"/>
    <lineage>
        <taxon>Eukaryota</taxon>
        <taxon>Fungi</taxon>
        <taxon>Dikarya</taxon>
        <taxon>Ascomycota</taxon>
        <taxon>Pezizomycotina</taxon>
        <taxon>Eurotiomycetes</taxon>
        <taxon>Eurotiomycetidae</taxon>
        <taxon>Eurotiales</taxon>
        <taxon>Aspergillaceae</taxon>
        <taxon>Penicillium</taxon>
    </lineage>
</organism>
<keyword evidence="8" id="KW-1185">Reference proteome</keyword>
<evidence type="ECO:0000256" key="1">
    <source>
        <dbReference type="ARBA" id="ARBA00004123"/>
    </source>
</evidence>
<protein>
    <recommendedName>
        <fullName evidence="9">Zn(2)-C6 fungal-type domain-containing protein</fullName>
    </recommendedName>
</protein>
<feature type="region of interest" description="Disordered" evidence="6">
    <location>
        <begin position="105"/>
        <end position="134"/>
    </location>
</feature>
<evidence type="ECO:0000256" key="5">
    <source>
        <dbReference type="ARBA" id="ARBA00023242"/>
    </source>
</evidence>
<proteinExistence type="predicted"/>
<evidence type="ECO:0000313" key="8">
    <source>
        <dbReference type="Proteomes" id="UP000191672"/>
    </source>
</evidence>
<keyword evidence="2" id="KW-0805">Transcription regulation</keyword>
<evidence type="ECO:0008006" key="9">
    <source>
        <dbReference type="Google" id="ProtNLM"/>
    </source>
</evidence>
<keyword evidence="5" id="KW-0539">Nucleus</keyword>
<comment type="caution">
    <text evidence="7">The sequence shown here is derived from an EMBL/GenBank/DDBJ whole genome shotgun (WGS) entry which is preliminary data.</text>
</comment>
<evidence type="ECO:0000256" key="2">
    <source>
        <dbReference type="ARBA" id="ARBA00023015"/>
    </source>
</evidence>
<evidence type="ECO:0000256" key="6">
    <source>
        <dbReference type="SAM" id="MobiDB-lite"/>
    </source>
</evidence>
<dbReference type="Gene3D" id="4.10.240.10">
    <property type="entry name" value="Zn(2)-C6 fungal-type DNA-binding domain"/>
    <property type="match status" value="1"/>
</dbReference>
<evidence type="ECO:0000256" key="4">
    <source>
        <dbReference type="ARBA" id="ARBA00023163"/>
    </source>
</evidence>
<name>A0A1V6QEJ0_9EURO</name>
<sequence length="587" mass="65317">MVNPDQNTSGMPAPYGRACTNCVRAKCKCMLAAESEKCERCLRLNKDCKTSESNRKRKRSASSKTQHLEAKLDSIVSMLQANGANAGLPVDWEAAAHAHALRQAPRDVSSQIGSSVARTPASTVSPSTTEHGGSAVYDDISSAMSISPAAAQENLDNFRNQNLQYLPFVNIPPHITSEHLRSQQPFFWTCIMAVLTPGTLESEGTFKKITDYIQQRLMAEAAPSMDLLLGVMTFISWVTYAKRPFLNFYAHILIGIVSDLGINKSVPNEYSTMQAFKCAIGWRPNPPTARTLEERRAVMGCFLITSSVALSMFKIDALRWTPHMEESLSVLAEAKDCKEDQLLVTLVKIQLVIDRVYHARRDGDSLNPLAFYLNSFQTQLECVKSQIPVHLQKDKAVLMYLSHADLTINEISIVLPAVPNAPDLKRLDSLYISLNATKAWLDLWLSILPKHYTVISFVMFFQFTRAIVNLYKLSILEDPAWDRTMVRNTANLISYLESIEAKLKAGVDHIPTVKGSDMNILEKGLKMVQGLKQGWEPKLNEVWYDAPINQGILQAGMGVATPNGLVPEGLQFNGFDDSWMMEILGSL</sequence>
<keyword evidence="3" id="KW-0238">DNA-binding</keyword>
<dbReference type="STRING" id="416450.A0A1V6QEJ0"/>
<reference evidence="8" key="1">
    <citation type="journal article" date="2017" name="Nat. Microbiol.">
        <title>Global analysis of biosynthetic gene clusters reveals vast potential of secondary metabolite production in Penicillium species.</title>
        <authorList>
            <person name="Nielsen J.C."/>
            <person name="Grijseels S."/>
            <person name="Prigent S."/>
            <person name="Ji B."/>
            <person name="Dainat J."/>
            <person name="Nielsen K.F."/>
            <person name="Frisvad J.C."/>
            <person name="Workman M."/>
            <person name="Nielsen J."/>
        </authorList>
    </citation>
    <scope>NUCLEOTIDE SEQUENCE [LARGE SCALE GENOMIC DNA]</scope>
    <source>
        <strain evidence="8">IBT 31811</strain>
    </source>
</reference>
<dbReference type="InterPro" id="IPR036864">
    <property type="entry name" value="Zn2-C6_fun-type_DNA-bd_sf"/>
</dbReference>
<dbReference type="OrthoDB" id="1600564at2759"/>
<gene>
    <name evidence="7" type="ORF">PENANT_c006G04068</name>
</gene>
<feature type="compositionally biased region" description="Polar residues" evidence="6">
    <location>
        <begin position="108"/>
        <end position="131"/>
    </location>
</feature>
<keyword evidence="4" id="KW-0804">Transcription</keyword>
<comment type="subcellular location">
    <subcellularLocation>
        <location evidence="1">Nucleus</location>
    </subcellularLocation>
</comment>
<dbReference type="SUPFAM" id="SSF57701">
    <property type="entry name" value="Zn2/Cys6 DNA-binding domain"/>
    <property type="match status" value="1"/>
</dbReference>